<comment type="caution">
    <text evidence="1">The sequence shown here is derived from an EMBL/GenBank/DDBJ whole genome shotgun (WGS) entry which is preliminary data.</text>
</comment>
<accession>A0A6G1DKQ9</accession>
<protein>
    <submittedName>
        <fullName evidence="1">Uncharacterized protein</fullName>
    </submittedName>
</protein>
<dbReference type="EMBL" id="SPHZ02000006">
    <property type="protein sequence ID" value="KAF0913415.1"/>
    <property type="molecule type" value="Genomic_DNA"/>
</dbReference>
<dbReference type="AlphaFoldDB" id="A0A6G1DKQ9"/>
<reference evidence="1 2" key="1">
    <citation type="submission" date="2019-11" db="EMBL/GenBank/DDBJ databases">
        <title>Whole genome sequence of Oryza granulata.</title>
        <authorList>
            <person name="Li W."/>
        </authorList>
    </citation>
    <scope>NUCLEOTIDE SEQUENCE [LARGE SCALE GENOMIC DNA]</scope>
    <source>
        <strain evidence="2">cv. Menghai</strain>
        <tissue evidence="1">Leaf</tissue>
    </source>
</reference>
<name>A0A6G1DKQ9_9ORYZ</name>
<keyword evidence="2" id="KW-1185">Reference proteome</keyword>
<evidence type="ECO:0000313" key="2">
    <source>
        <dbReference type="Proteomes" id="UP000479710"/>
    </source>
</evidence>
<sequence length="118" mass="12579">MAKYGYSNPLSKWSDPLKNKFFFRSLSRAKQPTPNSQPISQLQLFAGSRAATRRRYSRTGAASSLAAAAASSQLSPLGEWNSYAAACSAEDGGFGIDIEAAVRSANDHVAGTFGVYSH</sequence>
<dbReference type="Proteomes" id="UP000479710">
    <property type="component" value="Unassembled WGS sequence"/>
</dbReference>
<evidence type="ECO:0000313" key="1">
    <source>
        <dbReference type="EMBL" id="KAF0913415.1"/>
    </source>
</evidence>
<gene>
    <name evidence="1" type="ORF">E2562_022202</name>
</gene>
<proteinExistence type="predicted"/>
<dbReference type="OrthoDB" id="1734224at2759"/>
<organism evidence="1 2">
    <name type="scientific">Oryza meyeriana var. granulata</name>
    <dbReference type="NCBI Taxonomy" id="110450"/>
    <lineage>
        <taxon>Eukaryota</taxon>
        <taxon>Viridiplantae</taxon>
        <taxon>Streptophyta</taxon>
        <taxon>Embryophyta</taxon>
        <taxon>Tracheophyta</taxon>
        <taxon>Spermatophyta</taxon>
        <taxon>Magnoliopsida</taxon>
        <taxon>Liliopsida</taxon>
        <taxon>Poales</taxon>
        <taxon>Poaceae</taxon>
        <taxon>BOP clade</taxon>
        <taxon>Oryzoideae</taxon>
        <taxon>Oryzeae</taxon>
        <taxon>Oryzinae</taxon>
        <taxon>Oryza</taxon>
        <taxon>Oryza meyeriana</taxon>
    </lineage>
</organism>